<gene>
    <name evidence="1" type="ORF">Bhyg_02983</name>
</gene>
<feature type="non-terminal residue" evidence="1">
    <location>
        <position position="1"/>
    </location>
</feature>
<reference evidence="1" key="1">
    <citation type="submission" date="2022-07" db="EMBL/GenBank/DDBJ databases">
        <authorList>
            <person name="Trinca V."/>
            <person name="Uliana J.V.C."/>
            <person name="Torres T.T."/>
            <person name="Ward R.J."/>
            <person name="Monesi N."/>
        </authorList>
    </citation>
    <scope>NUCLEOTIDE SEQUENCE</scope>
    <source>
        <strain evidence="1">HSMRA1968</strain>
        <tissue evidence="1">Whole embryos</tissue>
    </source>
</reference>
<proteinExistence type="predicted"/>
<accession>A0A9Q0NCG7</accession>
<comment type="caution">
    <text evidence="1">The sequence shown here is derived from an EMBL/GenBank/DDBJ whole genome shotgun (WGS) entry which is preliminary data.</text>
</comment>
<sequence length="337" mass="39494">MKLYMTSGEKIFGITGISPLIAFRDYDLIMGTVIDYLHCILEGVTKLLLCLWFDSENHREKYYITPRRAEFVEKNIKTITPLRTFSRKPRPVDERPFWKAHEFKYWLLYSGVPCLNGFLNQTYLTHFSLLSDAIFIFLKTKITPADNQKALNNLKKFVSDFESLYGQENMVYNVHLLEHLPKCVNDCGPLWAYSNFNFESNNGSLVKHVKGTTDVEQQISTKYTLHKVLARLSKEYETTFTCLERMNSMRVKTSKKIGNITLFGSPHKLKLEDHERSVLQRDTDYIFAYHKFFYENDVYYSTSYKRAEQTNDTVIMLKDQTVGQVELIFNDDEAVFI</sequence>
<dbReference type="EMBL" id="WJQU01000001">
    <property type="protein sequence ID" value="KAJ6647760.1"/>
    <property type="molecule type" value="Genomic_DNA"/>
</dbReference>
<keyword evidence="2" id="KW-1185">Reference proteome</keyword>
<dbReference type="PANTHER" id="PTHR46579:SF1">
    <property type="entry name" value="F5_8 TYPE C DOMAIN-CONTAINING PROTEIN"/>
    <property type="match status" value="1"/>
</dbReference>
<name>A0A9Q0NCG7_9DIPT</name>
<dbReference type="OrthoDB" id="7761718at2759"/>
<dbReference type="Proteomes" id="UP001151699">
    <property type="component" value="Chromosome A"/>
</dbReference>
<dbReference type="PANTHER" id="PTHR46579">
    <property type="entry name" value="F5/8 TYPE C DOMAIN-CONTAINING PROTEIN-RELATED"/>
    <property type="match status" value="1"/>
</dbReference>
<evidence type="ECO:0000313" key="1">
    <source>
        <dbReference type="EMBL" id="KAJ6647760.1"/>
    </source>
</evidence>
<dbReference type="AlphaFoldDB" id="A0A9Q0NCG7"/>
<organism evidence="1 2">
    <name type="scientific">Pseudolycoriella hygida</name>
    <dbReference type="NCBI Taxonomy" id="35572"/>
    <lineage>
        <taxon>Eukaryota</taxon>
        <taxon>Metazoa</taxon>
        <taxon>Ecdysozoa</taxon>
        <taxon>Arthropoda</taxon>
        <taxon>Hexapoda</taxon>
        <taxon>Insecta</taxon>
        <taxon>Pterygota</taxon>
        <taxon>Neoptera</taxon>
        <taxon>Endopterygota</taxon>
        <taxon>Diptera</taxon>
        <taxon>Nematocera</taxon>
        <taxon>Sciaroidea</taxon>
        <taxon>Sciaridae</taxon>
        <taxon>Pseudolycoriella</taxon>
    </lineage>
</organism>
<evidence type="ECO:0000313" key="2">
    <source>
        <dbReference type="Proteomes" id="UP001151699"/>
    </source>
</evidence>
<protein>
    <submittedName>
        <fullName evidence="1">Uncharacterized protein</fullName>
    </submittedName>
</protein>